<keyword evidence="3" id="KW-1185">Reference proteome</keyword>
<dbReference type="CDD" id="cd21809">
    <property type="entry name" value="ABC-2_lan_permease-like"/>
    <property type="match status" value="1"/>
</dbReference>
<dbReference type="Pfam" id="PF12730">
    <property type="entry name" value="ABC2_membrane_4"/>
    <property type="match status" value="1"/>
</dbReference>
<evidence type="ECO:0000313" key="2">
    <source>
        <dbReference type="EMBL" id="GGI49695.1"/>
    </source>
</evidence>
<comment type="caution">
    <text evidence="2">The sequence shown here is derived from an EMBL/GenBank/DDBJ whole genome shotgun (WGS) entry which is preliminary data.</text>
</comment>
<dbReference type="PANTHER" id="PTHR37305">
    <property type="entry name" value="INTEGRAL MEMBRANE PROTEIN-RELATED"/>
    <property type="match status" value="1"/>
</dbReference>
<gene>
    <name evidence="2" type="ORF">GCM10011425_09070</name>
</gene>
<feature type="transmembrane region" description="Helical" evidence="1">
    <location>
        <begin position="110"/>
        <end position="136"/>
    </location>
</feature>
<accession>A0A917J880</accession>
<keyword evidence="1" id="KW-0812">Transmembrane</keyword>
<evidence type="ECO:0008006" key="4">
    <source>
        <dbReference type="Google" id="ProtNLM"/>
    </source>
</evidence>
<name>A0A917J880_9SPHI</name>
<reference evidence="2" key="2">
    <citation type="submission" date="2020-09" db="EMBL/GenBank/DDBJ databases">
        <authorList>
            <person name="Sun Q."/>
            <person name="Sedlacek I."/>
        </authorList>
    </citation>
    <scope>NUCLEOTIDE SEQUENCE</scope>
    <source>
        <strain evidence="2">CCM 8711</strain>
    </source>
</reference>
<organism evidence="2 3">
    <name type="scientific">Mucilaginibacter galii</name>
    <dbReference type="NCBI Taxonomy" id="2005073"/>
    <lineage>
        <taxon>Bacteria</taxon>
        <taxon>Pseudomonadati</taxon>
        <taxon>Bacteroidota</taxon>
        <taxon>Sphingobacteriia</taxon>
        <taxon>Sphingobacteriales</taxon>
        <taxon>Sphingobacteriaceae</taxon>
        <taxon>Mucilaginibacter</taxon>
    </lineage>
</organism>
<evidence type="ECO:0000313" key="3">
    <source>
        <dbReference type="Proteomes" id="UP000662074"/>
    </source>
</evidence>
<keyword evidence="1" id="KW-0472">Membrane</keyword>
<reference evidence="2" key="1">
    <citation type="journal article" date="2014" name="Int. J. Syst. Evol. Microbiol.">
        <title>Complete genome sequence of Corynebacterium casei LMG S-19264T (=DSM 44701T), isolated from a smear-ripened cheese.</title>
        <authorList>
            <consortium name="US DOE Joint Genome Institute (JGI-PGF)"/>
            <person name="Walter F."/>
            <person name="Albersmeier A."/>
            <person name="Kalinowski J."/>
            <person name="Ruckert C."/>
        </authorList>
    </citation>
    <scope>NUCLEOTIDE SEQUENCE</scope>
    <source>
        <strain evidence="2">CCM 8711</strain>
    </source>
</reference>
<dbReference type="AlphaFoldDB" id="A0A917J880"/>
<dbReference type="PANTHER" id="PTHR37305:SF1">
    <property type="entry name" value="MEMBRANE PROTEIN"/>
    <property type="match status" value="1"/>
</dbReference>
<dbReference type="EMBL" id="BMDO01000001">
    <property type="protein sequence ID" value="GGI49695.1"/>
    <property type="molecule type" value="Genomic_DNA"/>
</dbReference>
<feature type="transmembrane region" description="Helical" evidence="1">
    <location>
        <begin position="53"/>
        <end position="80"/>
    </location>
</feature>
<dbReference type="Proteomes" id="UP000662074">
    <property type="component" value="Unassembled WGS sequence"/>
</dbReference>
<proteinExistence type="predicted"/>
<keyword evidence="1" id="KW-1133">Transmembrane helix</keyword>
<dbReference type="RefSeq" id="WP_188414180.1">
    <property type="nucleotide sequence ID" value="NZ_BMDO01000001.1"/>
</dbReference>
<feature type="transmembrane region" description="Helical" evidence="1">
    <location>
        <begin position="21"/>
        <end position="41"/>
    </location>
</feature>
<feature type="transmembrane region" description="Helical" evidence="1">
    <location>
        <begin position="239"/>
        <end position="257"/>
    </location>
</feature>
<sequence>MKGFLLSLQSEFYKSRKTLGFWSAILLPLILMLLVSFGFFMKADKLAMLPPVAIWAQFAGIPIGIMGSLLLPMFIVFIAYSVNSIEHKSDTWKTLFTLPIPKWSIYTAKFLYAVLLILISLMLFATFTWAFGNLLGAIQPKLKFSGYHMEKELFQIYFKLFMASMGILSLQFIMSLLWKDFLKPMGIGFVGVIVGVILVTSARWEYAYTFPYSQPLLAVMGMSKKMKNSTSLDLFTNDVLFSLGTAVVIFFIGYFIVERKSIK</sequence>
<evidence type="ECO:0000256" key="1">
    <source>
        <dbReference type="SAM" id="Phobius"/>
    </source>
</evidence>
<protein>
    <recommendedName>
        <fullName evidence="4">ABC transporter permease</fullName>
    </recommendedName>
</protein>
<feature type="transmembrane region" description="Helical" evidence="1">
    <location>
        <begin position="156"/>
        <end position="178"/>
    </location>
</feature>
<feature type="transmembrane region" description="Helical" evidence="1">
    <location>
        <begin position="185"/>
        <end position="204"/>
    </location>
</feature>